<dbReference type="GO" id="GO:0016020">
    <property type="term" value="C:membrane"/>
    <property type="evidence" value="ECO:0007669"/>
    <property type="project" value="TreeGrafter"/>
</dbReference>
<feature type="transmembrane region" description="Helical" evidence="1">
    <location>
        <begin position="208"/>
        <end position="229"/>
    </location>
</feature>
<gene>
    <name evidence="3" type="ORF">CBY09_21765</name>
</gene>
<keyword evidence="4" id="KW-1185">Reference proteome</keyword>
<evidence type="ECO:0000256" key="1">
    <source>
        <dbReference type="SAM" id="Phobius"/>
    </source>
</evidence>
<feature type="transmembrane region" description="Helical" evidence="1">
    <location>
        <begin position="145"/>
        <end position="163"/>
    </location>
</feature>
<feature type="transmembrane region" description="Helical" evidence="1">
    <location>
        <begin position="235"/>
        <end position="255"/>
    </location>
</feature>
<dbReference type="GO" id="GO:0000271">
    <property type="term" value="P:polysaccharide biosynthetic process"/>
    <property type="evidence" value="ECO:0007669"/>
    <property type="project" value="TreeGrafter"/>
</dbReference>
<evidence type="ECO:0000313" key="4">
    <source>
        <dbReference type="Proteomes" id="UP000215441"/>
    </source>
</evidence>
<feature type="transmembrane region" description="Helical" evidence="1">
    <location>
        <begin position="264"/>
        <end position="282"/>
    </location>
</feature>
<feature type="transmembrane region" description="Helical" evidence="1">
    <location>
        <begin position="71"/>
        <end position="89"/>
    </location>
</feature>
<keyword evidence="1" id="KW-0472">Membrane</keyword>
<dbReference type="InterPro" id="IPR050879">
    <property type="entry name" value="Acyltransferase_3"/>
</dbReference>
<organism evidence="3 4">
    <name type="scientific">Acidovorax kalamii</name>
    <dbReference type="NCBI Taxonomy" id="2004485"/>
    <lineage>
        <taxon>Bacteria</taxon>
        <taxon>Pseudomonadati</taxon>
        <taxon>Pseudomonadota</taxon>
        <taxon>Betaproteobacteria</taxon>
        <taxon>Burkholderiales</taxon>
        <taxon>Comamonadaceae</taxon>
        <taxon>Acidovorax</taxon>
    </lineage>
</organism>
<dbReference type="GO" id="GO:0016747">
    <property type="term" value="F:acyltransferase activity, transferring groups other than amino-acyl groups"/>
    <property type="evidence" value="ECO:0007669"/>
    <property type="project" value="InterPro"/>
</dbReference>
<feature type="domain" description="Acyltransferase 3" evidence="2">
    <location>
        <begin position="2"/>
        <end position="317"/>
    </location>
</feature>
<evidence type="ECO:0000259" key="2">
    <source>
        <dbReference type="Pfam" id="PF01757"/>
    </source>
</evidence>
<dbReference type="Pfam" id="PF01757">
    <property type="entry name" value="Acyl_transf_3"/>
    <property type="match status" value="1"/>
</dbReference>
<proteinExistence type="predicted"/>
<feature type="transmembrane region" description="Helical" evidence="1">
    <location>
        <begin position="30"/>
        <end position="50"/>
    </location>
</feature>
<sequence>MAALMVLFFHMHPHWNLVPMLSTTSTFTRWGFSGVDIFFTLSGFVVYRSALHTIPKKGIKPFALKRLRRIYMGYWPILLLIALTTVWVYEESLPPLKKMIFSTLLLYPNIWDNWLPPAWSLTMEIYFYLWIISIAILPLRHQIKVIVLAMLVLAAWGIAWLTIDPQTVFEGYQPLRYGLTGLGLEFLAGALVAHAYDRRALIFRTHKTTIPLCILLILLGFGVGSLSPFFDRVEIMRAASFGVVGVATLVIALCLEQTRFSPPTWLVAVGDASYSLYLLHTFLLDASGRMLTSLGISEPQSLLFFLLGLPVAIVAISMLWFRCIERPLLRADHRTRS</sequence>
<evidence type="ECO:0000313" key="3">
    <source>
        <dbReference type="EMBL" id="OYD48167.1"/>
    </source>
</evidence>
<comment type="caution">
    <text evidence="3">The sequence shown here is derived from an EMBL/GenBank/DDBJ whole genome shotgun (WGS) entry which is preliminary data.</text>
</comment>
<reference evidence="3 4" key="1">
    <citation type="submission" date="2017-07" db="EMBL/GenBank/DDBJ databases">
        <title>Acidovorax KNDSW TSA 6 genome sequence and assembly.</title>
        <authorList>
            <person name="Mayilraj S."/>
        </authorList>
    </citation>
    <scope>NUCLEOTIDE SEQUENCE [LARGE SCALE GENOMIC DNA]</scope>
    <source>
        <strain evidence="3 4">KNDSW-TSA6</strain>
    </source>
</reference>
<feature type="transmembrane region" description="Helical" evidence="1">
    <location>
        <begin position="175"/>
        <end position="196"/>
    </location>
</feature>
<name>A0A235EHW9_9BURK</name>
<dbReference type="InterPro" id="IPR002656">
    <property type="entry name" value="Acyl_transf_3_dom"/>
</dbReference>
<accession>A0A235EHW9</accession>
<dbReference type="AlphaFoldDB" id="A0A235EHW9"/>
<dbReference type="PANTHER" id="PTHR23028:SF53">
    <property type="entry name" value="ACYL_TRANSF_3 DOMAIN-CONTAINING PROTEIN"/>
    <property type="match status" value="1"/>
</dbReference>
<dbReference type="OrthoDB" id="9814807at2"/>
<keyword evidence="1" id="KW-0812">Transmembrane</keyword>
<protein>
    <recommendedName>
        <fullName evidence="2">Acyltransferase 3 domain-containing protein</fullName>
    </recommendedName>
</protein>
<dbReference type="EMBL" id="NOIG01000013">
    <property type="protein sequence ID" value="OYD48167.1"/>
    <property type="molecule type" value="Genomic_DNA"/>
</dbReference>
<feature type="transmembrane region" description="Helical" evidence="1">
    <location>
        <begin position="302"/>
        <end position="321"/>
    </location>
</feature>
<keyword evidence="1" id="KW-1133">Transmembrane helix</keyword>
<feature type="transmembrane region" description="Helical" evidence="1">
    <location>
        <begin position="118"/>
        <end position="138"/>
    </location>
</feature>
<dbReference type="PANTHER" id="PTHR23028">
    <property type="entry name" value="ACETYLTRANSFERASE"/>
    <property type="match status" value="1"/>
</dbReference>
<dbReference type="Proteomes" id="UP000215441">
    <property type="component" value="Unassembled WGS sequence"/>
</dbReference>